<dbReference type="InterPro" id="IPR008930">
    <property type="entry name" value="Terpenoid_cyclase/PrenylTrfase"/>
</dbReference>
<dbReference type="GO" id="GO:0010333">
    <property type="term" value="F:terpene synthase activity"/>
    <property type="evidence" value="ECO:0007669"/>
    <property type="project" value="InterPro"/>
</dbReference>
<accession>W7ECK1</accession>
<evidence type="ECO:0000256" key="2">
    <source>
        <dbReference type="ARBA" id="ARBA00006333"/>
    </source>
</evidence>
<dbReference type="PANTHER" id="PTHR31739:SF25">
    <property type="entry name" value="(E,E)-GERANYLLINALOOL SYNTHASE"/>
    <property type="match status" value="1"/>
</dbReference>
<comment type="similarity">
    <text evidence="2">Belongs to the terpene synthase family.</text>
</comment>
<dbReference type="Gene3D" id="1.50.10.20">
    <property type="match status" value="1"/>
</dbReference>
<dbReference type="GO" id="GO:0016853">
    <property type="term" value="F:isomerase activity"/>
    <property type="evidence" value="ECO:0007669"/>
    <property type="project" value="UniProtKB-KW"/>
</dbReference>
<keyword evidence="6" id="KW-0456">Lyase</keyword>
<dbReference type="PANTHER" id="PTHR31739">
    <property type="entry name" value="ENT-COPALYL DIPHOSPHATE SYNTHASE, CHLOROPLASTIC"/>
    <property type="match status" value="1"/>
</dbReference>
<evidence type="ECO:0000256" key="3">
    <source>
        <dbReference type="ARBA" id="ARBA00022723"/>
    </source>
</evidence>
<reference evidence="8 9" key="1">
    <citation type="journal article" date="2013" name="PLoS Genet.">
        <title>Comparative genome structure, secondary metabolite, and effector coding capacity across Cochliobolus pathogens.</title>
        <authorList>
            <person name="Condon B.J."/>
            <person name="Leng Y."/>
            <person name="Wu D."/>
            <person name="Bushley K.E."/>
            <person name="Ohm R.A."/>
            <person name="Otillar R."/>
            <person name="Martin J."/>
            <person name="Schackwitz W."/>
            <person name="Grimwood J."/>
            <person name="MohdZainudin N."/>
            <person name="Xue C."/>
            <person name="Wang R."/>
            <person name="Manning V.A."/>
            <person name="Dhillon B."/>
            <person name="Tu Z.J."/>
            <person name="Steffenson B.J."/>
            <person name="Salamov A."/>
            <person name="Sun H."/>
            <person name="Lowry S."/>
            <person name="LaButti K."/>
            <person name="Han J."/>
            <person name="Copeland A."/>
            <person name="Lindquist E."/>
            <person name="Barry K."/>
            <person name="Schmutz J."/>
            <person name="Baker S.E."/>
            <person name="Ciuffetti L.M."/>
            <person name="Grigoriev I.V."/>
            <person name="Zhong S."/>
            <person name="Turgeon B.G."/>
        </authorList>
    </citation>
    <scope>NUCLEOTIDE SEQUENCE [LARGE SCALE GENOMIC DNA]</scope>
    <source>
        <strain evidence="8 9">FI3</strain>
    </source>
</reference>
<evidence type="ECO:0000313" key="8">
    <source>
        <dbReference type="EMBL" id="EUN24744.1"/>
    </source>
</evidence>
<evidence type="ECO:0000313" key="9">
    <source>
        <dbReference type="Proteomes" id="UP000054337"/>
    </source>
</evidence>
<dbReference type="InterPro" id="IPR017057">
    <property type="entry name" value="Ent-kaurene_synthase_fun"/>
</dbReference>
<evidence type="ECO:0000256" key="1">
    <source>
        <dbReference type="ARBA" id="ARBA00001946"/>
    </source>
</evidence>
<comment type="cofactor">
    <cofactor evidence="1">
        <name>Mg(2+)</name>
        <dbReference type="ChEBI" id="CHEBI:18420"/>
    </cofactor>
</comment>
<dbReference type="SUPFAM" id="SSF48239">
    <property type="entry name" value="Terpenoid cyclases/Protein prenyltransferases"/>
    <property type="match status" value="1"/>
</dbReference>
<keyword evidence="9" id="KW-1185">Reference proteome</keyword>
<evidence type="ECO:0000256" key="4">
    <source>
        <dbReference type="ARBA" id="ARBA00022842"/>
    </source>
</evidence>
<dbReference type="GeneID" id="26256738"/>
<dbReference type="HOGENOM" id="CLU_005861_0_0_1"/>
<evidence type="ECO:0008006" key="10">
    <source>
        <dbReference type="Google" id="ProtNLM"/>
    </source>
</evidence>
<organism evidence="8 9">
    <name type="scientific">Bipolaris victoriae (strain FI3)</name>
    <name type="common">Victoria blight of oats agent</name>
    <name type="synonym">Cochliobolus victoriae</name>
    <dbReference type="NCBI Taxonomy" id="930091"/>
    <lineage>
        <taxon>Eukaryota</taxon>
        <taxon>Fungi</taxon>
        <taxon>Dikarya</taxon>
        <taxon>Ascomycota</taxon>
        <taxon>Pezizomycotina</taxon>
        <taxon>Dothideomycetes</taxon>
        <taxon>Pleosporomycetidae</taxon>
        <taxon>Pleosporales</taxon>
        <taxon>Pleosporineae</taxon>
        <taxon>Pleosporaceae</taxon>
        <taxon>Bipolaris</taxon>
    </lineage>
</organism>
<protein>
    <recommendedName>
        <fullName evidence="10">Ent-kaurene synthase</fullName>
    </recommendedName>
</protein>
<dbReference type="GO" id="GO:0000287">
    <property type="term" value="F:magnesium ion binding"/>
    <property type="evidence" value="ECO:0007669"/>
    <property type="project" value="TreeGrafter"/>
</dbReference>
<dbReference type="PIRSF" id="PIRSF036498">
    <property type="entry name" value="Ent-kaurene_synthase_fungi"/>
    <property type="match status" value="1"/>
</dbReference>
<feature type="region of interest" description="Disordered" evidence="7">
    <location>
        <begin position="1"/>
        <end position="22"/>
    </location>
</feature>
<dbReference type="Proteomes" id="UP000054337">
    <property type="component" value="Unassembled WGS sequence"/>
</dbReference>
<keyword evidence="5" id="KW-0413">Isomerase</keyword>
<sequence>MTKTLSESLPVAECSTNGPQSNHARVTPALARGLVERAFASFDTKYGFSTASCQVYDTAWVAMVKKRTGDDEIWLYPECFHYLLRTQSSDGSWGTDPVSQTAGILDTAAALLAILKHAAKPLQIHDYSSSDLDSRISLAIQALDRQLNAWNDLVSTNHIGVELIVPALLDYLRGEDCRLQFKFQGQDALKRMYEEKSSRFRPEMLYSTRPSSAVHSLEAFVGRIDFDKVSHHLYNGSMMASPSSTAAYLIHSTTWDNEAEAYLRHVIESGMGHGDGGVSGTFPIHYFEFNWTVATLLHAGYKVSDLGPIVNDIARVIRNGFAEDGGIIGFEPLTKLLKRAIDVDDTAKGLLALSHLGQLEGLTPAAMVKMFEKEDAFCTFAGERDRSWSSNCHVLLALLQDDFRQSYASQIRKTVDFIIEFWWKSDGLPRDKWHLSHFYPAMLMVQALVAFLRSLEGDHTYVPADQDLVLKVSICLFQACIRTLHEQGPDGSWGNSADDTAFAVLTLAEARQLWIFKDFQSQLQSAIDHGIAYLDIYGVRTLSSSWTSKTKYSVKFVSEAYVLAAYCVSQPIETFEGVGRSLLVNSDVPQIGQYASLLKRTKLFSSLPEWHVLASLVESSLFIPLLRARQLDVFTRDDYNHFSKGSYLNLIPFTWIGCNNLLKVYVPTNFLFDMMVMSLIGFQTDEFFEAFVTPAFLDDPDSLHSMINYVVSSTLGKESETSKVVLPPNISDIRLEYHEICETLLRLSTHVLHHDRVYKASAVDRKNLEFELRNFLLGHATQIKDNTAFASQVEDAGHLYKTEERFFHWVRTTSADHVACAYSFAWACCWVSQTMGNEMEMFETPTEKYLAAAMIRHASTMCRMHNDIGSIPRDSSELNVNCIHFPEFHSMATNDPAAKKQALTTMAEYEKSCYEYSLRLLEKEVLRAYPDDQEAAFSRSKLRIVQLFGNVTCLYDQLYVLKDMSSKIGSHQAA</sequence>
<dbReference type="Gene3D" id="1.50.10.160">
    <property type="match status" value="1"/>
</dbReference>
<gene>
    <name evidence="8" type="ORF">COCVIDRAFT_39756</name>
</gene>
<dbReference type="GO" id="GO:0016102">
    <property type="term" value="P:diterpenoid biosynthetic process"/>
    <property type="evidence" value="ECO:0007669"/>
    <property type="project" value="TreeGrafter"/>
</dbReference>
<evidence type="ECO:0000256" key="7">
    <source>
        <dbReference type="SAM" id="MobiDB-lite"/>
    </source>
</evidence>
<proteinExistence type="inferred from homology"/>
<dbReference type="AlphaFoldDB" id="W7ECK1"/>
<dbReference type="InterPro" id="IPR050148">
    <property type="entry name" value="Terpene_synthase-like"/>
</dbReference>
<keyword evidence="3" id="KW-0479">Metal-binding</keyword>
<dbReference type="RefSeq" id="XP_014554323.1">
    <property type="nucleotide sequence ID" value="XM_014698837.1"/>
</dbReference>
<dbReference type="OrthoDB" id="2343925at2759"/>
<keyword evidence="4" id="KW-0460">Magnesium</keyword>
<evidence type="ECO:0000256" key="5">
    <source>
        <dbReference type="ARBA" id="ARBA00023235"/>
    </source>
</evidence>
<dbReference type="EMBL" id="KI968762">
    <property type="protein sequence ID" value="EUN24744.1"/>
    <property type="molecule type" value="Genomic_DNA"/>
</dbReference>
<evidence type="ECO:0000256" key="6">
    <source>
        <dbReference type="ARBA" id="ARBA00023239"/>
    </source>
</evidence>
<name>W7ECK1_BIPV3</name>